<evidence type="ECO:0000256" key="1">
    <source>
        <dbReference type="SAM" id="MobiDB-lite"/>
    </source>
</evidence>
<evidence type="ECO:0008006" key="4">
    <source>
        <dbReference type="Google" id="ProtNLM"/>
    </source>
</evidence>
<reference evidence="3" key="1">
    <citation type="journal article" date="2015" name="Proc. Natl. Acad. Sci. U.S.A.">
        <title>Genome sequence of the Asian Tiger mosquito, Aedes albopictus, reveals insights into its biology, genetics, and evolution.</title>
        <authorList>
            <person name="Chen X.G."/>
            <person name="Jiang X."/>
            <person name="Gu J."/>
            <person name="Xu M."/>
            <person name="Wu Y."/>
            <person name="Deng Y."/>
            <person name="Zhang C."/>
            <person name="Bonizzoni M."/>
            <person name="Dermauw W."/>
            <person name="Vontas J."/>
            <person name="Armbruster P."/>
            <person name="Huang X."/>
            <person name="Yang Y."/>
            <person name="Zhang H."/>
            <person name="He W."/>
            <person name="Peng H."/>
            <person name="Liu Y."/>
            <person name="Wu K."/>
            <person name="Chen J."/>
            <person name="Lirakis M."/>
            <person name="Topalis P."/>
            <person name="Van Leeuwen T."/>
            <person name="Hall A.B."/>
            <person name="Jiang X."/>
            <person name="Thorpe C."/>
            <person name="Mueller R.L."/>
            <person name="Sun C."/>
            <person name="Waterhouse R.M."/>
            <person name="Yan G."/>
            <person name="Tu Z.J."/>
            <person name="Fang X."/>
            <person name="James A.A."/>
        </authorList>
    </citation>
    <scope>NUCLEOTIDE SEQUENCE [LARGE SCALE GENOMIC DNA]</scope>
    <source>
        <strain evidence="3">Foshan</strain>
    </source>
</reference>
<feature type="region of interest" description="Disordered" evidence="1">
    <location>
        <begin position="255"/>
        <end position="284"/>
    </location>
</feature>
<dbReference type="EnsemblMetazoa" id="AALFPA23_010022.R13914">
    <property type="protein sequence ID" value="AALFPA23_010022.P13914"/>
    <property type="gene ID" value="AALFPA23_010022"/>
</dbReference>
<sequence length="284" mass="32353">MVSSDAAIAVAHHHPNRREKAEANYHPINWQPSTYDADESDLEEWFEMPRPLLSTHPNYPLEELELDLEETLSTIREQRTSGVMMPADVVKIKRIIYLFMRDMNIVTCDVNSRYLPPSATCEYRAPESEPEEEIELIIPSSDSEDLEMSFSEPESDSEDLFQVEMGKKRSPMSRYSSGYFTPNFDTSKSVLKSSKIPRDLPGEAFHSSNSQTSNPESLRKQTRSFKIRKKANLNLQAEPTAKELCENLISILAPYPSTNIPRSGRTPGTPQKVFSVNKKKNKHV</sequence>
<feature type="compositionally biased region" description="Polar residues" evidence="1">
    <location>
        <begin position="206"/>
        <end position="216"/>
    </location>
</feature>
<name>A0ABM1YKM2_AEDAL</name>
<evidence type="ECO:0000313" key="3">
    <source>
        <dbReference type="Proteomes" id="UP000069940"/>
    </source>
</evidence>
<evidence type="ECO:0000313" key="2">
    <source>
        <dbReference type="EnsemblMetazoa" id="AALFPA23_010022.P13914"/>
    </source>
</evidence>
<dbReference type="RefSeq" id="XP_062711106.1">
    <property type="nucleotide sequence ID" value="XM_062855122.1"/>
</dbReference>
<reference evidence="2" key="2">
    <citation type="submission" date="2025-05" db="UniProtKB">
        <authorList>
            <consortium name="EnsemblMetazoa"/>
        </authorList>
    </citation>
    <scope>IDENTIFICATION</scope>
    <source>
        <strain evidence="2">Foshan</strain>
    </source>
</reference>
<feature type="region of interest" description="Disordered" evidence="1">
    <location>
        <begin position="197"/>
        <end position="221"/>
    </location>
</feature>
<proteinExistence type="predicted"/>
<organism evidence="2 3">
    <name type="scientific">Aedes albopictus</name>
    <name type="common">Asian tiger mosquito</name>
    <name type="synonym">Stegomyia albopicta</name>
    <dbReference type="NCBI Taxonomy" id="7160"/>
    <lineage>
        <taxon>Eukaryota</taxon>
        <taxon>Metazoa</taxon>
        <taxon>Ecdysozoa</taxon>
        <taxon>Arthropoda</taxon>
        <taxon>Hexapoda</taxon>
        <taxon>Insecta</taxon>
        <taxon>Pterygota</taxon>
        <taxon>Neoptera</taxon>
        <taxon>Endopterygota</taxon>
        <taxon>Diptera</taxon>
        <taxon>Nematocera</taxon>
        <taxon>Culicoidea</taxon>
        <taxon>Culicidae</taxon>
        <taxon>Culicinae</taxon>
        <taxon>Aedini</taxon>
        <taxon>Aedes</taxon>
        <taxon>Stegomyia</taxon>
    </lineage>
</organism>
<protein>
    <recommendedName>
        <fullName evidence="4">Secreted protein</fullName>
    </recommendedName>
</protein>
<dbReference type="GeneID" id="134289397"/>
<keyword evidence="3" id="KW-1185">Reference proteome</keyword>
<dbReference type="Proteomes" id="UP000069940">
    <property type="component" value="Unassembled WGS sequence"/>
</dbReference>
<feature type="compositionally biased region" description="Polar residues" evidence="1">
    <location>
        <begin position="256"/>
        <end position="274"/>
    </location>
</feature>
<accession>A0ABM1YKM2</accession>